<protein>
    <recommendedName>
        <fullName evidence="4">Peptide methionine sulfoxide reductase MsrA</fullName>
        <shortName evidence="4">Protein-methionine-S-oxide reductase</shortName>
        <ecNumber evidence="4">1.8.4.11</ecNumber>
    </recommendedName>
    <alternativeName>
        <fullName evidence="4">Peptide-methionine (S)-S-oxide reductase</fullName>
        <shortName evidence="4">Peptide Met(O) reductase</shortName>
    </alternativeName>
</protein>
<comment type="catalytic activity">
    <reaction evidence="3 4">
        <text>[thioredoxin]-disulfide + L-methionine + H2O = L-methionine (S)-S-oxide + [thioredoxin]-dithiol</text>
        <dbReference type="Rhea" id="RHEA:19993"/>
        <dbReference type="Rhea" id="RHEA-COMP:10698"/>
        <dbReference type="Rhea" id="RHEA-COMP:10700"/>
        <dbReference type="ChEBI" id="CHEBI:15377"/>
        <dbReference type="ChEBI" id="CHEBI:29950"/>
        <dbReference type="ChEBI" id="CHEBI:50058"/>
        <dbReference type="ChEBI" id="CHEBI:57844"/>
        <dbReference type="ChEBI" id="CHEBI:58772"/>
        <dbReference type="EC" id="1.8.4.11"/>
    </reaction>
</comment>
<dbReference type="EMBL" id="JARXHW010000020">
    <property type="protein sequence ID" value="MDQ8207864.1"/>
    <property type="molecule type" value="Genomic_DNA"/>
</dbReference>
<evidence type="ECO:0000313" key="8">
    <source>
        <dbReference type="Proteomes" id="UP001225316"/>
    </source>
</evidence>
<dbReference type="GO" id="GO:0008113">
    <property type="term" value="F:peptide-methionine (S)-S-oxide reductase activity"/>
    <property type="evidence" value="ECO:0007669"/>
    <property type="project" value="UniProtKB-EC"/>
</dbReference>
<feature type="domain" description="Peptide methionine sulphoxide reductase MsrA" evidence="6">
    <location>
        <begin position="42"/>
        <end position="191"/>
    </location>
</feature>
<comment type="similarity">
    <text evidence="4">Belongs to the MsrA Met sulfoxide reductase family.</text>
</comment>
<evidence type="ECO:0000256" key="1">
    <source>
        <dbReference type="ARBA" id="ARBA00023002"/>
    </source>
</evidence>
<evidence type="ECO:0000256" key="5">
    <source>
        <dbReference type="SAM" id="SignalP"/>
    </source>
</evidence>
<proteinExistence type="inferred from homology"/>
<comment type="function">
    <text evidence="4">Has an important function as a repair enzyme for proteins that have been inactivated by oxidation. Catalyzes the reversible oxidation-reduction of methionine sulfoxide in proteins to methionine.</text>
</comment>
<name>A0ABU1AX74_9BACT</name>
<feature type="active site" evidence="4">
    <location>
        <position position="49"/>
    </location>
</feature>
<comment type="caution">
    <text evidence="7">The sequence shown here is derived from an EMBL/GenBank/DDBJ whole genome shotgun (WGS) entry which is preliminary data.</text>
</comment>
<evidence type="ECO:0000313" key="7">
    <source>
        <dbReference type="EMBL" id="MDQ8207864.1"/>
    </source>
</evidence>
<dbReference type="PROSITE" id="PS51257">
    <property type="entry name" value="PROKAR_LIPOPROTEIN"/>
    <property type="match status" value="1"/>
</dbReference>
<keyword evidence="8" id="KW-1185">Reference proteome</keyword>
<evidence type="ECO:0000259" key="6">
    <source>
        <dbReference type="Pfam" id="PF01625"/>
    </source>
</evidence>
<reference evidence="7 8" key="1">
    <citation type="submission" date="2023-04" db="EMBL/GenBank/DDBJ databases">
        <title>A novel bacteria isolated from coastal sediment.</title>
        <authorList>
            <person name="Liu X.-J."/>
            <person name="Du Z.-J."/>
        </authorList>
    </citation>
    <scope>NUCLEOTIDE SEQUENCE [LARGE SCALE GENOMIC DNA]</scope>
    <source>
        <strain evidence="7 8">SDUM461003</strain>
    </source>
</reference>
<keyword evidence="1 4" id="KW-0560">Oxidoreductase</keyword>
<evidence type="ECO:0000256" key="4">
    <source>
        <dbReference type="HAMAP-Rule" id="MF_01401"/>
    </source>
</evidence>
<accession>A0ABU1AX74</accession>
<dbReference type="NCBIfam" id="TIGR00401">
    <property type="entry name" value="msrA"/>
    <property type="match status" value="1"/>
</dbReference>
<dbReference type="RefSeq" id="WP_308950178.1">
    <property type="nucleotide sequence ID" value="NZ_JARXHW010000020.1"/>
</dbReference>
<gene>
    <name evidence="4 7" type="primary">msrA</name>
    <name evidence="7" type="ORF">QEH52_10105</name>
</gene>
<dbReference type="PANTHER" id="PTHR43774:SF1">
    <property type="entry name" value="PEPTIDE METHIONINE SULFOXIDE REDUCTASE MSRA 2"/>
    <property type="match status" value="1"/>
</dbReference>
<keyword evidence="5" id="KW-0732">Signal</keyword>
<evidence type="ECO:0000256" key="3">
    <source>
        <dbReference type="ARBA" id="ARBA00048782"/>
    </source>
</evidence>
<feature type="signal peptide" evidence="5">
    <location>
        <begin position="1"/>
        <end position="22"/>
    </location>
</feature>
<evidence type="ECO:0000256" key="2">
    <source>
        <dbReference type="ARBA" id="ARBA00047806"/>
    </source>
</evidence>
<comment type="catalytic activity">
    <reaction evidence="2 4">
        <text>L-methionyl-[protein] + [thioredoxin]-disulfide + H2O = L-methionyl-(S)-S-oxide-[protein] + [thioredoxin]-dithiol</text>
        <dbReference type="Rhea" id="RHEA:14217"/>
        <dbReference type="Rhea" id="RHEA-COMP:10698"/>
        <dbReference type="Rhea" id="RHEA-COMP:10700"/>
        <dbReference type="Rhea" id="RHEA-COMP:12313"/>
        <dbReference type="Rhea" id="RHEA-COMP:12315"/>
        <dbReference type="ChEBI" id="CHEBI:15377"/>
        <dbReference type="ChEBI" id="CHEBI:16044"/>
        <dbReference type="ChEBI" id="CHEBI:29950"/>
        <dbReference type="ChEBI" id="CHEBI:44120"/>
        <dbReference type="ChEBI" id="CHEBI:50058"/>
        <dbReference type="EC" id="1.8.4.11"/>
    </reaction>
</comment>
<dbReference type="EC" id="1.8.4.11" evidence="4"/>
<dbReference type="InterPro" id="IPR036509">
    <property type="entry name" value="Met_Sox_Rdtase_MsrA_sf"/>
</dbReference>
<dbReference type="SUPFAM" id="SSF55068">
    <property type="entry name" value="Peptide methionine sulfoxide reductase"/>
    <property type="match status" value="1"/>
</dbReference>
<dbReference type="InterPro" id="IPR002569">
    <property type="entry name" value="Met_Sox_Rdtase_MsrA_dom"/>
</dbReference>
<dbReference type="HAMAP" id="MF_01401">
    <property type="entry name" value="MsrA"/>
    <property type="match status" value="1"/>
</dbReference>
<dbReference type="Proteomes" id="UP001225316">
    <property type="component" value="Unassembled WGS sequence"/>
</dbReference>
<dbReference type="PANTHER" id="PTHR43774">
    <property type="entry name" value="PEPTIDE METHIONINE SULFOXIDE REDUCTASE"/>
    <property type="match status" value="1"/>
</dbReference>
<feature type="chain" id="PRO_5047061950" description="Peptide methionine sulfoxide reductase MsrA" evidence="5">
    <location>
        <begin position="23"/>
        <end position="206"/>
    </location>
</feature>
<dbReference type="Gene3D" id="3.30.1060.10">
    <property type="entry name" value="Peptide methionine sulphoxide reductase MsrA"/>
    <property type="match status" value="1"/>
</dbReference>
<sequence>MKHTLSLFTIAALSLLAIGCYASKTEKDLHPASVEVPKGMQTAVVGAGCFWCVEAFFESLEGVNEVVSGYAGGSEASPTYYQVARGETSHAEVVQIIYDPEVIPYRKLIDFFWTTHDATRSDGVWPDFGSQYRSILLYQNEAEREAIASSRQAYESKTGNKVATEIKALNTFYPAESYHQNYAENNPNDRYVVGVLNPKLKKLGLK</sequence>
<dbReference type="Pfam" id="PF01625">
    <property type="entry name" value="PMSR"/>
    <property type="match status" value="1"/>
</dbReference>
<organism evidence="7 8">
    <name type="scientific">Thalassobacterium maritimum</name>
    <dbReference type="NCBI Taxonomy" id="3041265"/>
    <lineage>
        <taxon>Bacteria</taxon>
        <taxon>Pseudomonadati</taxon>
        <taxon>Verrucomicrobiota</taxon>
        <taxon>Opitutia</taxon>
        <taxon>Puniceicoccales</taxon>
        <taxon>Coraliomargaritaceae</taxon>
        <taxon>Thalassobacterium</taxon>
    </lineage>
</organism>